<gene>
    <name evidence="1" type="primary">WBGene00284485</name>
</gene>
<accession>A0A2A6BVQ0</accession>
<name>A0A2A6BVQ0_PRIPA</name>
<dbReference type="Proteomes" id="UP000005239">
    <property type="component" value="Unassembled WGS sequence"/>
</dbReference>
<proteinExistence type="predicted"/>
<sequence>MIDREILSSLECLQFGQQLTEVFLYRTCSASFIYGCMWTVALLTAPLNSVFIDVLRLSSSEPPPPPPSSFFITTVSVFGATVSRLGPPGFE</sequence>
<keyword evidence="2" id="KW-1185">Reference proteome</keyword>
<protein>
    <submittedName>
        <fullName evidence="1">Uncharacterized protein</fullName>
    </submittedName>
</protein>
<reference evidence="2" key="1">
    <citation type="journal article" date="2008" name="Nat. Genet.">
        <title>The Pristionchus pacificus genome provides a unique perspective on nematode lifestyle and parasitism.</title>
        <authorList>
            <person name="Dieterich C."/>
            <person name="Clifton S.W."/>
            <person name="Schuster L.N."/>
            <person name="Chinwalla A."/>
            <person name="Delehaunty K."/>
            <person name="Dinkelacker I."/>
            <person name="Fulton L."/>
            <person name="Fulton R."/>
            <person name="Godfrey J."/>
            <person name="Minx P."/>
            <person name="Mitreva M."/>
            <person name="Roeseler W."/>
            <person name="Tian H."/>
            <person name="Witte H."/>
            <person name="Yang S.P."/>
            <person name="Wilson R.K."/>
            <person name="Sommer R.J."/>
        </authorList>
    </citation>
    <scope>NUCLEOTIDE SEQUENCE [LARGE SCALE GENOMIC DNA]</scope>
    <source>
        <strain evidence="2">PS312</strain>
    </source>
</reference>
<reference evidence="1" key="2">
    <citation type="submission" date="2022-06" db="UniProtKB">
        <authorList>
            <consortium name="EnsemblMetazoa"/>
        </authorList>
    </citation>
    <scope>IDENTIFICATION</scope>
    <source>
        <strain evidence="1">PS312</strain>
    </source>
</reference>
<dbReference type="EnsemblMetazoa" id="PPA46116.1">
    <property type="protein sequence ID" value="PPA46116.1"/>
    <property type="gene ID" value="WBGene00284485"/>
</dbReference>
<evidence type="ECO:0000313" key="1">
    <source>
        <dbReference type="EnsemblMetazoa" id="PPA46116.1"/>
    </source>
</evidence>
<organism evidence="1 2">
    <name type="scientific">Pristionchus pacificus</name>
    <name type="common">Parasitic nematode worm</name>
    <dbReference type="NCBI Taxonomy" id="54126"/>
    <lineage>
        <taxon>Eukaryota</taxon>
        <taxon>Metazoa</taxon>
        <taxon>Ecdysozoa</taxon>
        <taxon>Nematoda</taxon>
        <taxon>Chromadorea</taxon>
        <taxon>Rhabditida</taxon>
        <taxon>Rhabditina</taxon>
        <taxon>Diplogasteromorpha</taxon>
        <taxon>Diplogasteroidea</taxon>
        <taxon>Neodiplogasteridae</taxon>
        <taxon>Pristionchus</taxon>
    </lineage>
</organism>
<accession>A0A8R1V577</accession>
<evidence type="ECO:0000313" key="2">
    <source>
        <dbReference type="Proteomes" id="UP000005239"/>
    </source>
</evidence>
<dbReference type="AlphaFoldDB" id="A0A2A6BVQ0"/>